<evidence type="ECO:0000256" key="7">
    <source>
        <dbReference type="ARBA" id="ARBA00022475"/>
    </source>
</evidence>
<sequence length="498" mass="55432">MEHGEHLAAIDLGSNSFHMVVARQAHGEVQILDGLSEKVQLGAGLDRDNRLDADTQERALDCLGRFAQRIAGIPRGSVRVVGTNTLRQARNAREFIERAEAVLGHDIEIVAGREEARLIYLGVAHSLADDAGQRLVVDIGGGSTELIIGERFESTETESLHMGCVSFAQRFFIDGNITEKAFDRAVTAARQEVLSIHANYRRLGWQQAVGASGTIKAISQVCVDNGWSETGVTMEGLKKARKKVIKAGKVEQLDLKGLREDRRAIFPSGLAILYGIFEQLSIEQMEVSGGALREGLLYDLLGRFGHEDVRERSIQSLMSRHHVERTQAERVCDTAMGLYRQVAKSWQLDDDELADTLRWGALLHEVGLAVSHSQFHKHGAYLVTNSDLPGFSRQEQQAVAVLVRGHRRKLPLSALSELPDDEQQGLLRLCLVLRLSARLHHARCDEVIPEMVLKAEGNTLSLQFPEHWLEEHPLTLADLEQEQDYFRAGGYELRLVDN</sequence>
<dbReference type="Pfam" id="PF21447">
    <property type="entry name" value="Ppx-GppA_III"/>
    <property type="match status" value="1"/>
</dbReference>
<feature type="domain" description="Ppx/GppA phosphatase C-terminal" evidence="12">
    <location>
        <begin position="309"/>
        <end position="483"/>
    </location>
</feature>
<dbReference type="EMBL" id="ARXU01000008">
    <property type="protein sequence ID" value="KGD60688.1"/>
    <property type="molecule type" value="Genomic_DNA"/>
</dbReference>
<dbReference type="InterPro" id="IPR022371">
    <property type="entry name" value="Exopolyphosphatase"/>
</dbReference>
<dbReference type="InterPro" id="IPR030673">
    <property type="entry name" value="PyroPPase_GppA_Ppx"/>
</dbReference>
<evidence type="ECO:0000256" key="4">
    <source>
        <dbReference type="ARBA" id="ARBA00011738"/>
    </source>
</evidence>
<evidence type="ECO:0000256" key="6">
    <source>
        <dbReference type="ARBA" id="ARBA00020416"/>
    </source>
</evidence>
<dbReference type="Proteomes" id="UP000029443">
    <property type="component" value="Unassembled WGS sequence"/>
</dbReference>
<organism evidence="13 14">
    <name type="scientific">Alcanivorax jadensis T9</name>
    <dbReference type="NCBI Taxonomy" id="1177181"/>
    <lineage>
        <taxon>Bacteria</taxon>
        <taxon>Pseudomonadati</taxon>
        <taxon>Pseudomonadota</taxon>
        <taxon>Gammaproteobacteria</taxon>
        <taxon>Oceanospirillales</taxon>
        <taxon>Alcanivoracaceae</taxon>
        <taxon>Alcanivorax</taxon>
    </lineage>
</organism>
<evidence type="ECO:0000256" key="3">
    <source>
        <dbReference type="ARBA" id="ARBA00007125"/>
    </source>
</evidence>
<accession>A0ABR4WBA4</accession>
<comment type="subcellular location">
    <subcellularLocation>
        <location evidence="2">Cell membrane</location>
        <topology evidence="2">Peripheral membrane protein</topology>
    </subcellularLocation>
</comment>
<comment type="subunit">
    <text evidence="4">Homodimer.</text>
</comment>
<evidence type="ECO:0000256" key="10">
    <source>
        <dbReference type="ARBA" id="ARBA00047607"/>
    </source>
</evidence>
<feature type="domain" description="Ppx/GppA phosphatase N-terminal" evidence="11">
    <location>
        <begin position="20"/>
        <end position="303"/>
    </location>
</feature>
<evidence type="ECO:0000313" key="14">
    <source>
        <dbReference type="Proteomes" id="UP000029443"/>
    </source>
</evidence>
<evidence type="ECO:0000256" key="9">
    <source>
        <dbReference type="ARBA" id="ARBA00023136"/>
    </source>
</evidence>
<dbReference type="InterPro" id="IPR048950">
    <property type="entry name" value="Ppx_GppA_C"/>
</dbReference>
<dbReference type="InterPro" id="IPR043129">
    <property type="entry name" value="ATPase_NBD"/>
</dbReference>
<comment type="similarity">
    <text evidence="3">Belongs to the GppA/Ppx family.</text>
</comment>
<dbReference type="SUPFAM" id="SSF109604">
    <property type="entry name" value="HD-domain/PDEase-like"/>
    <property type="match status" value="1"/>
</dbReference>
<comment type="caution">
    <text evidence="13">The sequence shown here is derived from an EMBL/GenBank/DDBJ whole genome shotgun (WGS) entry which is preliminary data.</text>
</comment>
<evidence type="ECO:0000256" key="2">
    <source>
        <dbReference type="ARBA" id="ARBA00004202"/>
    </source>
</evidence>
<evidence type="ECO:0000313" key="13">
    <source>
        <dbReference type="EMBL" id="KGD60688.1"/>
    </source>
</evidence>
<dbReference type="NCBIfam" id="TIGR03706">
    <property type="entry name" value="exo_poly_only"/>
    <property type="match status" value="1"/>
</dbReference>
<proteinExistence type="inferred from homology"/>
<dbReference type="PANTHER" id="PTHR30005:SF14">
    <property type="entry name" value="EXOPOLYPHOSPHATASE"/>
    <property type="match status" value="1"/>
</dbReference>
<comment type="catalytic activity">
    <reaction evidence="10">
        <text>[phosphate](n) + H2O = [phosphate](n-1) + phosphate + H(+)</text>
        <dbReference type="Rhea" id="RHEA:21528"/>
        <dbReference type="Rhea" id="RHEA-COMP:9859"/>
        <dbReference type="Rhea" id="RHEA-COMP:14279"/>
        <dbReference type="ChEBI" id="CHEBI:15377"/>
        <dbReference type="ChEBI" id="CHEBI:15378"/>
        <dbReference type="ChEBI" id="CHEBI:16838"/>
        <dbReference type="ChEBI" id="CHEBI:43474"/>
        <dbReference type="EC" id="3.6.1.11"/>
    </reaction>
</comment>
<evidence type="ECO:0000259" key="11">
    <source>
        <dbReference type="Pfam" id="PF02541"/>
    </source>
</evidence>
<comment type="cofactor">
    <cofactor evidence="1">
        <name>Mg(2+)</name>
        <dbReference type="ChEBI" id="CHEBI:18420"/>
    </cofactor>
</comment>
<dbReference type="InterPro" id="IPR003695">
    <property type="entry name" value="Ppx_GppA_N"/>
</dbReference>
<dbReference type="CDD" id="cd24053">
    <property type="entry name" value="ASKHA_NBD_EcPPX-GppA-like"/>
    <property type="match status" value="1"/>
</dbReference>
<dbReference type="PIRSF" id="PIRSF001267">
    <property type="entry name" value="Pyrophosphatase_GppA_Ppx"/>
    <property type="match status" value="1"/>
</dbReference>
<dbReference type="Gene3D" id="3.30.420.40">
    <property type="match status" value="1"/>
</dbReference>
<dbReference type="SUPFAM" id="SSF53067">
    <property type="entry name" value="Actin-like ATPase domain"/>
    <property type="match status" value="2"/>
</dbReference>
<protein>
    <recommendedName>
        <fullName evidence="6">Exopolyphosphatase</fullName>
        <ecNumber evidence="5">3.6.1.11</ecNumber>
    </recommendedName>
</protein>
<keyword evidence="7" id="KW-1003">Cell membrane</keyword>
<dbReference type="PANTHER" id="PTHR30005">
    <property type="entry name" value="EXOPOLYPHOSPHATASE"/>
    <property type="match status" value="1"/>
</dbReference>
<evidence type="ECO:0000256" key="5">
    <source>
        <dbReference type="ARBA" id="ARBA00012451"/>
    </source>
</evidence>
<dbReference type="InterPro" id="IPR050273">
    <property type="entry name" value="GppA/Ppx_hydrolase"/>
</dbReference>
<keyword evidence="9" id="KW-0472">Membrane</keyword>
<name>A0ABR4WBA4_9GAMM</name>
<reference evidence="13 14" key="1">
    <citation type="submission" date="2012-09" db="EMBL/GenBank/DDBJ databases">
        <title>Genome Sequence of alkane-degrading Bacterium Alcanivorax jadensis T9.</title>
        <authorList>
            <person name="Lai Q."/>
            <person name="Shao Z."/>
        </authorList>
    </citation>
    <scope>NUCLEOTIDE SEQUENCE [LARGE SCALE GENOMIC DNA]</scope>
    <source>
        <strain evidence="13 14">T9</strain>
    </source>
</reference>
<dbReference type="Pfam" id="PF02541">
    <property type="entry name" value="Ppx-GppA"/>
    <property type="match status" value="1"/>
</dbReference>
<keyword evidence="8" id="KW-0378">Hydrolase</keyword>
<dbReference type="Gene3D" id="1.10.3210.10">
    <property type="entry name" value="Hypothetical protein af1432"/>
    <property type="match status" value="1"/>
</dbReference>
<evidence type="ECO:0000256" key="1">
    <source>
        <dbReference type="ARBA" id="ARBA00001946"/>
    </source>
</evidence>
<keyword evidence="14" id="KW-1185">Reference proteome</keyword>
<gene>
    <name evidence="13" type="ORF">T9A_02165</name>
</gene>
<evidence type="ECO:0000256" key="8">
    <source>
        <dbReference type="ARBA" id="ARBA00022801"/>
    </source>
</evidence>
<dbReference type="RefSeq" id="WP_035248302.1">
    <property type="nucleotide sequence ID" value="NZ_ARXU01000008.1"/>
</dbReference>
<dbReference type="Gene3D" id="3.30.420.150">
    <property type="entry name" value="Exopolyphosphatase. Domain 2"/>
    <property type="match status" value="1"/>
</dbReference>
<evidence type="ECO:0000259" key="12">
    <source>
        <dbReference type="Pfam" id="PF21447"/>
    </source>
</evidence>
<dbReference type="EC" id="3.6.1.11" evidence="5"/>